<dbReference type="InterPro" id="IPR002575">
    <property type="entry name" value="Aminoglycoside_PTrfase"/>
</dbReference>
<feature type="region of interest" description="Disordered" evidence="1">
    <location>
        <begin position="174"/>
        <end position="206"/>
    </location>
</feature>
<dbReference type="PANTHER" id="PTHR21310">
    <property type="entry name" value="AMINOGLYCOSIDE PHOSPHOTRANSFERASE-RELATED-RELATED"/>
    <property type="match status" value="1"/>
</dbReference>
<reference evidence="3 4" key="1">
    <citation type="submission" date="2019-10" db="EMBL/GenBank/DDBJ databases">
        <authorList>
            <person name="Palmer J.M."/>
        </authorList>
    </citation>
    <scope>NUCLEOTIDE SEQUENCE [LARGE SCALE GENOMIC DNA]</scope>
    <source>
        <strain evidence="3 4">TWF696</strain>
    </source>
</reference>
<feature type="domain" description="Aminoglycoside phosphotransferase" evidence="2">
    <location>
        <begin position="90"/>
        <end position="349"/>
    </location>
</feature>
<evidence type="ECO:0000259" key="2">
    <source>
        <dbReference type="Pfam" id="PF01636"/>
    </source>
</evidence>
<dbReference type="InterPro" id="IPR051678">
    <property type="entry name" value="AGP_Transferase"/>
</dbReference>
<evidence type="ECO:0000256" key="1">
    <source>
        <dbReference type="SAM" id="MobiDB-lite"/>
    </source>
</evidence>
<dbReference type="InterPro" id="IPR011009">
    <property type="entry name" value="Kinase-like_dom_sf"/>
</dbReference>
<comment type="caution">
    <text evidence="3">The sequence shown here is derived from an EMBL/GenBank/DDBJ whole genome shotgun (WGS) entry which is preliminary data.</text>
</comment>
<keyword evidence="4" id="KW-1185">Reference proteome</keyword>
<proteinExistence type="predicted"/>
<dbReference type="EMBL" id="JAVHNQ010000001">
    <property type="protein sequence ID" value="KAK6359064.1"/>
    <property type="molecule type" value="Genomic_DNA"/>
</dbReference>
<dbReference type="PANTHER" id="PTHR21310:SF48">
    <property type="entry name" value="AMINOGLYCOSIDE PHOSPHOTRANSFERASE DOMAIN-CONTAINING PROTEIN"/>
    <property type="match status" value="1"/>
</dbReference>
<feature type="region of interest" description="Disordered" evidence="1">
    <location>
        <begin position="231"/>
        <end position="255"/>
    </location>
</feature>
<dbReference type="Pfam" id="PF01636">
    <property type="entry name" value="APH"/>
    <property type="match status" value="1"/>
</dbReference>
<dbReference type="SUPFAM" id="SSF56112">
    <property type="entry name" value="Protein kinase-like (PK-like)"/>
    <property type="match status" value="1"/>
</dbReference>
<evidence type="ECO:0000313" key="3">
    <source>
        <dbReference type="EMBL" id="KAK6359064.1"/>
    </source>
</evidence>
<feature type="compositionally biased region" description="Basic and acidic residues" evidence="1">
    <location>
        <begin position="187"/>
        <end position="197"/>
    </location>
</feature>
<dbReference type="Gene3D" id="3.90.1200.10">
    <property type="match status" value="1"/>
</dbReference>
<gene>
    <name evidence="3" type="ORF">TWF696_000233</name>
</gene>
<organism evidence="3 4">
    <name type="scientific">Orbilia brochopaga</name>
    <dbReference type="NCBI Taxonomy" id="3140254"/>
    <lineage>
        <taxon>Eukaryota</taxon>
        <taxon>Fungi</taxon>
        <taxon>Dikarya</taxon>
        <taxon>Ascomycota</taxon>
        <taxon>Pezizomycotina</taxon>
        <taxon>Orbiliomycetes</taxon>
        <taxon>Orbiliales</taxon>
        <taxon>Orbiliaceae</taxon>
        <taxon>Orbilia</taxon>
    </lineage>
</organism>
<dbReference type="AlphaFoldDB" id="A0AAV9VB28"/>
<accession>A0AAV9VB28</accession>
<protein>
    <recommendedName>
        <fullName evidence="2">Aminoglycoside phosphotransferase domain-containing protein</fullName>
    </recommendedName>
</protein>
<name>A0AAV9VB28_9PEZI</name>
<dbReference type="Proteomes" id="UP001375240">
    <property type="component" value="Unassembled WGS sequence"/>
</dbReference>
<evidence type="ECO:0000313" key="4">
    <source>
        <dbReference type="Proteomes" id="UP001375240"/>
    </source>
</evidence>
<feature type="compositionally biased region" description="Basic and acidic residues" evidence="1">
    <location>
        <begin position="231"/>
        <end position="248"/>
    </location>
</feature>
<sequence length="425" mass="47843">MLLAFDRTLPFTAPVPLQSTFEPQPLHPAHKLYLDFRIYLARTIFRFLLRLFSSVSAAASELSRSNPGFRIARISRRHCIKWGVRDVEARAMCFVRENTGVPVPRVWGFWSHREQASAAAAKGKAAAGRSAGSALNYMLIEALPGEPVGDVWADMHEGARERFKREFVGYLRELRSLGQPPPPAPTREVDARSRTSEPGESSAASTQALLAEEDMQVQAEAGLVERVVETRGGGRESRDVDDGLERTNTHGHGRYIGAFNHQPLTDHRIAAVPYGPFEDVDSWLNCEYLLGYVSRARPREVHDRLERELTKKKDWKVVFTHSDLTPRNVLVERESGRITGFVDWDSAGWCVEWWEGVKGLYGWSDRSFTRKAAATSSSTAGESGDLEASTGLVETWRQLLREVVGEFDDELKADEEMRDIYGFPY</sequence>